<keyword evidence="1" id="KW-0472">Membrane</keyword>
<evidence type="ECO:0000256" key="1">
    <source>
        <dbReference type="SAM" id="Phobius"/>
    </source>
</evidence>
<evidence type="ECO:0000313" key="3">
    <source>
        <dbReference type="Proteomes" id="UP000184185"/>
    </source>
</evidence>
<keyword evidence="1" id="KW-1133">Transmembrane helix</keyword>
<protein>
    <submittedName>
        <fullName evidence="2">Uncharacterized protein</fullName>
    </submittedName>
</protein>
<reference evidence="2 3" key="1">
    <citation type="submission" date="2016-11" db="EMBL/GenBank/DDBJ databases">
        <authorList>
            <person name="Jaros S."/>
            <person name="Januszkiewicz K."/>
            <person name="Wedrychowicz H."/>
        </authorList>
    </citation>
    <scope>NUCLEOTIDE SEQUENCE [LARGE SCALE GENOMIC DNA]</scope>
    <source>
        <strain evidence="2 3">DSM 14809</strain>
    </source>
</reference>
<dbReference type="RefSeq" id="WP_072913539.1">
    <property type="nucleotide sequence ID" value="NZ_FQYQ01000005.1"/>
</dbReference>
<gene>
    <name evidence="2" type="ORF">SAMN02745725_00996</name>
</gene>
<keyword evidence="3" id="KW-1185">Reference proteome</keyword>
<name>A0A1M6DQB8_PSEXY</name>
<keyword evidence="1" id="KW-0812">Transmembrane</keyword>
<evidence type="ECO:0000313" key="2">
    <source>
        <dbReference type="EMBL" id="SHI75426.1"/>
    </source>
</evidence>
<dbReference type="EMBL" id="FQYQ01000005">
    <property type="protein sequence ID" value="SHI75426.1"/>
    <property type="molecule type" value="Genomic_DNA"/>
</dbReference>
<dbReference type="AlphaFoldDB" id="A0A1M6DQB8"/>
<sequence>MKMIHRLLGICISFGVVCALLVAIQITASATDNSVREDAAVSTVVENSDTTMEEEITIPETETPLRISTTENGNSPIISRVVLTVTVLTLIVLILIAITSHIVRRRNYK</sequence>
<accession>A0A1M6DQB8</accession>
<feature type="transmembrane region" description="Helical" evidence="1">
    <location>
        <begin position="77"/>
        <end position="103"/>
    </location>
</feature>
<organism evidence="2 3">
    <name type="scientific">Pseudobutyrivibrio xylanivorans DSM 14809</name>
    <dbReference type="NCBI Taxonomy" id="1123012"/>
    <lineage>
        <taxon>Bacteria</taxon>
        <taxon>Bacillati</taxon>
        <taxon>Bacillota</taxon>
        <taxon>Clostridia</taxon>
        <taxon>Lachnospirales</taxon>
        <taxon>Lachnospiraceae</taxon>
        <taxon>Pseudobutyrivibrio</taxon>
    </lineage>
</organism>
<proteinExistence type="predicted"/>
<dbReference type="Proteomes" id="UP000184185">
    <property type="component" value="Unassembled WGS sequence"/>
</dbReference>